<dbReference type="SUPFAM" id="SSF54373">
    <property type="entry name" value="FAD-linked reductases, C-terminal domain"/>
    <property type="match status" value="1"/>
</dbReference>
<sequence length="449" mass="50197">MAGLGAATTLHQLGCSDFVIVEAQSKPGGRIHTLQLDDKILELGAQWIHGKENPLYELALRHDLLSETTSEEGLGLYVRDNGDIIDNDIVRRVDFEVGKILSECEQFVKAIEHPKSVGEFLEGKFLEYLNQCHDPDDIKEIKLELLDWHVRFQVIDNSCLDLNQLSAKGWGEYICMEDKAHINLKCGYNKLVAVLVDNLPKNSLLLNTAVVQIKRASKSSERNKLICQDGSIVTCDHLIVTPSLGVLKNCLKISPPLPSQISNSIEDLGFHGIGKIFLIFDCKWWDTDGFQFVWRRNADLEDESSWIRNITGFDSVVHAPNVLLGWIGGEGVKVMEDLSDEAVGALCIKLLRRFVRNKTVPDPVRVVRTSWFSNPWIRGGYSHITPDCDGSGSGMHRLSEPVFVDGKPRILVAGEAVHSTQYSTTHGAYESGQQQAEVLFQYMTKNSKL</sequence>
<dbReference type="AlphaFoldDB" id="A0A482W8A9"/>
<dbReference type="SUPFAM" id="SSF51905">
    <property type="entry name" value="FAD/NAD(P)-binding domain"/>
    <property type="match status" value="1"/>
</dbReference>
<proteinExistence type="predicted"/>
<dbReference type="Proteomes" id="UP000292052">
    <property type="component" value="Unassembled WGS sequence"/>
</dbReference>
<dbReference type="InterPro" id="IPR050281">
    <property type="entry name" value="Flavin_monoamine_oxidase"/>
</dbReference>
<reference evidence="2 3" key="1">
    <citation type="submission" date="2017-03" db="EMBL/GenBank/DDBJ databases">
        <title>Genome of the blue death feigning beetle - Asbolus verrucosus.</title>
        <authorList>
            <person name="Rider S.D."/>
        </authorList>
    </citation>
    <scope>NUCLEOTIDE SEQUENCE [LARGE SCALE GENOMIC DNA]</scope>
    <source>
        <strain evidence="2">Butters</strain>
        <tissue evidence="2">Head and leg muscle</tissue>
    </source>
</reference>
<dbReference type="EMBL" id="QDEB01021151">
    <property type="protein sequence ID" value="RZC40979.1"/>
    <property type="molecule type" value="Genomic_DNA"/>
</dbReference>
<evidence type="ECO:0000259" key="1">
    <source>
        <dbReference type="Pfam" id="PF01593"/>
    </source>
</evidence>
<feature type="non-terminal residue" evidence="2">
    <location>
        <position position="449"/>
    </location>
</feature>
<name>A0A482W8A9_ASBVE</name>
<evidence type="ECO:0000313" key="2">
    <source>
        <dbReference type="EMBL" id="RZC40979.1"/>
    </source>
</evidence>
<dbReference type="Pfam" id="PF01593">
    <property type="entry name" value="Amino_oxidase"/>
    <property type="match status" value="1"/>
</dbReference>
<comment type="caution">
    <text evidence="2">The sequence shown here is derived from an EMBL/GenBank/DDBJ whole genome shotgun (WGS) entry which is preliminary data.</text>
</comment>
<dbReference type="OrthoDB" id="5046242at2759"/>
<protein>
    <submittedName>
        <fullName evidence="2">Spermine oxidase-like</fullName>
    </submittedName>
</protein>
<dbReference type="Gene3D" id="3.90.660.10">
    <property type="match status" value="1"/>
</dbReference>
<accession>A0A482W8A9</accession>
<evidence type="ECO:0000313" key="3">
    <source>
        <dbReference type="Proteomes" id="UP000292052"/>
    </source>
</evidence>
<dbReference type="GO" id="GO:0046592">
    <property type="term" value="F:polyamine oxidase activity"/>
    <property type="evidence" value="ECO:0007669"/>
    <property type="project" value="TreeGrafter"/>
</dbReference>
<keyword evidence="3" id="KW-1185">Reference proteome</keyword>
<dbReference type="STRING" id="1661398.A0A482W8A9"/>
<dbReference type="Gene3D" id="3.50.50.60">
    <property type="entry name" value="FAD/NAD(P)-binding domain"/>
    <property type="match status" value="1"/>
</dbReference>
<organism evidence="2 3">
    <name type="scientific">Asbolus verrucosus</name>
    <name type="common">Desert ironclad beetle</name>
    <dbReference type="NCBI Taxonomy" id="1661398"/>
    <lineage>
        <taxon>Eukaryota</taxon>
        <taxon>Metazoa</taxon>
        <taxon>Ecdysozoa</taxon>
        <taxon>Arthropoda</taxon>
        <taxon>Hexapoda</taxon>
        <taxon>Insecta</taxon>
        <taxon>Pterygota</taxon>
        <taxon>Neoptera</taxon>
        <taxon>Endopterygota</taxon>
        <taxon>Coleoptera</taxon>
        <taxon>Polyphaga</taxon>
        <taxon>Cucujiformia</taxon>
        <taxon>Tenebrionidae</taxon>
        <taxon>Pimeliinae</taxon>
        <taxon>Asbolus</taxon>
    </lineage>
</organism>
<dbReference type="PANTHER" id="PTHR10742:SF416">
    <property type="entry name" value="SPERMINE OXIDASE"/>
    <property type="match status" value="1"/>
</dbReference>
<gene>
    <name evidence="2" type="ORF">BDFB_004478</name>
</gene>
<dbReference type="PANTHER" id="PTHR10742">
    <property type="entry name" value="FLAVIN MONOAMINE OXIDASE"/>
    <property type="match status" value="1"/>
</dbReference>
<dbReference type="InterPro" id="IPR002937">
    <property type="entry name" value="Amino_oxidase"/>
</dbReference>
<dbReference type="InterPro" id="IPR036188">
    <property type="entry name" value="FAD/NAD-bd_sf"/>
</dbReference>
<feature type="domain" description="Amine oxidase" evidence="1">
    <location>
        <begin position="1"/>
        <end position="438"/>
    </location>
</feature>